<evidence type="ECO:0000256" key="2">
    <source>
        <dbReference type="SAM" id="SignalP"/>
    </source>
</evidence>
<sequence>MALQFLIRILSVLWILSVIWKDLPKVVVLSQQTWGSFDRQRISLDWAQDVPCVTTTGKRIKLPLMGNIPKVYPSYNEILLAQLGGESFSSMSASEGEDAEPAVEVAADGEDIEVTNLLVEKTDVPTADDSTEGLTESAPGVIPSKKKKKNKSSRKAVADFEGGKNLAETDQYVGPKVVPVVPELAFPNGFIKSAQADMEAIVRQNQLILDYEQALWRMSSDLSKAEAAIETKDAEIEKSKRDALSKSKEMIAERTRYYCEHKVEEAEKAKKTLDRARGETPSSQPGFRDLRSDGHVGRLGDAEQGLIVSSLPRLEPLQGLNQFGSKLEIVDSEAVAALRYPALEVEHLAASLGRNSFDRAKTTVSEGRAAKLSEGTESAGATGAAVSDLVAEDQSP</sequence>
<feature type="signal peptide" evidence="2">
    <location>
        <begin position="1"/>
        <end position="21"/>
    </location>
</feature>
<gene>
    <name evidence="3" type="ORF">F2Q69_00010280</name>
</gene>
<protein>
    <recommendedName>
        <fullName evidence="5">Flotillin-like</fullName>
    </recommendedName>
</protein>
<feature type="compositionally biased region" description="Low complexity" evidence="1">
    <location>
        <begin position="373"/>
        <end position="385"/>
    </location>
</feature>
<evidence type="ECO:0000313" key="4">
    <source>
        <dbReference type="Proteomes" id="UP000712600"/>
    </source>
</evidence>
<organism evidence="3 4">
    <name type="scientific">Brassica cretica</name>
    <name type="common">Mustard</name>
    <dbReference type="NCBI Taxonomy" id="69181"/>
    <lineage>
        <taxon>Eukaryota</taxon>
        <taxon>Viridiplantae</taxon>
        <taxon>Streptophyta</taxon>
        <taxon>Embryophyta</taxon>
        <taxon>Tracheophyta</taxon>
        <taxon>Spermatophyta</taxon>
        <taxon>Magnoliopsida</taxon>
        <taxon>eudicotyledons</taxon>
        <taxon>Gunneridae</taxon>
        <taxon>Pentapetalae</taxon>
        <taxon>rosids</taxon>
        <taxon>malvids</taxon>
        <taxon>Brassicales</taxon>
        <taxon>Brassicaceae</taxon>
        <taxon>Brassiceae</taxon>
        <taxon>Brassica</taxon>
    </lineage>
</organism>
<dbReference type="AlphaFoldDB" id="A0A8S9QSC9"/>
<evidence type="ECO:0008006" key="5">
    <source>
        <dbReference type="Google" id="ProtNLM"/>
    </source>
</evidence>
<dbReference type="EMBL" id="QGKX02000996">
    <property type="protein sequence ID" value="KAF3555744.1"/>
    <property type="molecule type" value="Genomic_DNA"/>
</dbReference>
<dbReference type="Proteomes" id="UP000712600">
    <property type="component" value="Unassembled WGS sequence"/>
</dbReference>
<accession>A0A8S9QSC9</accession>
<evidence type="ECO:0000256" key="1">
    <source>
        <dbReference type="SAM" id="MobiDB-lite"/>
    </source>
</evidence>
<feature type="region of interest" description="Disordered" evidence="1">
    <location>
        <begin position="125"/>
        <end position="158"/>
    </location>
</feature>
<reference evidence="3" key="1">
    <citation type="submission" date="2019-12" db="EMBL/GenBank/DDBJ databases">
        <title>Genome sequencing and annotation of Brassica cretica.</title>
        <authorList>
            <person name="Studholme D.J."/>
            <person name="Sarris P."/>
        </authorList>
    </citation>
    <scope>NUCLEOTIDE SEQUENCE</scope>
    <source>
        <strain evidence="3">PFS-109/04</strain>
        <tissue evidence="3">Leaf</tissue>
    </source>
</reference>
<feature type="chain" id="PRO_5035937910" description="Flotillin-like" evidence="2">
    <location>
        <begin position="22"/>
        <end position="396"/>
    </location>
</feature>
<evidence type="ECO:0000313" key="3">
    <source>
        <dbReference type="EMBL" id="KAF3555744.1"/>
    </source>
</evidence>
<feature type="region of interest" description="Disordered" evidence="1">
    <location>
        <begin position="368"/>
        <end position="396"/>
    </location>
</feature>
<name>A0A8S9QSC9_BRACR</name>
<comment type="caution">
    <text evidence="3">The sequence shown here is derived from an EMBL/GenBank/DDBJ whole genome shotgun (WGS) entry which is preliminary data.</text>
</comment>
<keyword evidence="2" id="KW-0732">Signal</keyword>
<feature type="region of interest" description="Disordered" evidence="1">
    <location>
        <begin position="270"/>
        <end position="295"/>
    </location>
</feature>
<proteinExistence type="predicted"/>
<feature type="compositionally biased region" description="Basic residues" evidence="1">
    <location>
        <begin position="144"/>
        <end position="154"/>
    </location>
</feature>